<evidence type="ECO:0000256" key="3">
    <source>
        <dbReference type="ARBA" id="ARBA00022448"/>
    </source>
</evidence>
<dbReference type="OrthoDB" id="7328866at2"/>
<reference evidence="8 9" key="1">
    <citation type="journal article" date="2019" name="Microorganisms">
        <title>Genome Insights into the Novel Species Microvirga brassicacearum, a Rapeseed Endophyte with Biotechnological Potential.</title>
        <authorList>
            <person name="Jimenez-Gomez A."/>
            <person name="Saati-Santamaria Z."/>
            <person name="Igual J.M."/>
            <person name="Rivas R."/>
            <person name="Mateos P.F."/>
            <person name="Garcia-Fraile P."/>
        </authorList>
    </citation>
    <scope>NUCLEOTIDE SEQUENCE [LARGE SCALE GENOMIC DNA]</scope>
    <source>
        <strain evidence="8 9">CDVBN77</strain>
    </source>
</reference>
<dbReference type="PANTHER" id="PTHR43776">
    <property type="entry name" value="TRANSPORT ATP-BINDING PROTEIN"/>
    <property type="match status" value="1"/>
</dbReference>
<dbReference type="PROSITE" id="PS50893">
    <property type="entry name" value="ABC_TRANSPORTER_2"/>
    <property type="match status" value="1"/>
</dbReference>
<dbReference type="GO" id="GO:0005524">
    <property type="term" value="F:ATP binding"/>
    <property type="evidence" value="ECO:0007669"/>
    <property type="project" value="UniProtKB-KW"/>
</dbReference>
<sequence>MTKPLLELKGIKKLYPVRKGLIIQKQIGTVRAVDGVSFRLMPGETLSVVGESGCGKSTTARLAMRLIEPSEGTIHYDGQDITHAPRAELRRLRREMQIIFQDPYASLNPRMTVEEIIAEPMVVHNVGDNASRRDRVRELLRLVDLAPYHASRYPHEFSGGQRQRIGIARALSVSPRLIVCDEPVSALDVSIQAQIINLLKDLQQEFGLTYLFISHGLAVVKHVSDRVAVMYLGQVVETADKATLYANPRHPYTQALLAAAPEPDPTRRSAGRTLGGDIPSPLNPPSGCRFHTRCPLAQPRCSAEIPALREIGAGHLAACHFAETVPDFTRFRDGYGIRPRLQARLDLYARKRDAVASAIQ</sequence>
<keyword evidence="4" id="KW-0547">Nucleotide-binding</keyword>
<evidence type="ECO:0000256" key="4">
    <source>
        <dbReference type="ARBA" id="ARBA00022741"/>
    </source>
</evidence>
<dbReference type="InterPro" id="IPR013563">
    <property type="entry name" value="Oligopep_ABC_C"/>
</dbReference>
<dbReference type="InterPro" id="IPR017871">
    <property type="entry name" value="ABC_transporter-like_CS"/>
</dbReference>
<protein>
    <submittedName>
        <fullName evidence="8">Dipeptide ABC transporter ATP-binding protein</fullName>
    </submittedName>
</protein>
<dbReference type="Pfam" id="PF08352">
    <property type="entry name" value="oligo_HPY"/>
    <property type="match status" value="1"/>
</dbReference>
<dbReference type="GO" id="GO:0015833">
    <property type="term" value="P:peptide transport"/>
    <property type="evidence" value="ECO:0007669"/>
    <property type="project" value="InterPro"/>
</dbReference>
<comment type="similarity">
    <text evidence="2">Belongs to the ABC transporter superfamily.</text>
</comment>
<gene>
    <name evidence="8" type="ORF">FEZ63_13965</name>
</gene>
<dbReference type="GO" id="GO:0016887">
    <property type="term" value="F:ATP hydrolysis activity"/>
    <property type="evidence" value="ECO:0007669"/>
    <property type="project" value="InterPro"/>
</dbReference>
<name>A0A5N3P9T6_9HYPH</name>
<comment type="caution">
    <text evidence="8">The sequence shown here is derived from an EMBL/GenBank/DDBJ whole genome shotgun (WGS) entry which is preliminary data.</text>
</comment>
<dbReference type="FunFam" id="3.40.50.300:FF:000016">
    <property type="entry name" value="Oligopeptide ABC transporter ATP-binding component"/>
    <property type="match status" value="1"/>
</dbReference>
<dbReference type="GO" id="GO:0005886">
    <property type="term" value="C:plasma membrane"/>
    <property type="evidence" value="ECO:0007669"/>
    <property type="project" value="UniProtKB-SubCell"/>
</dbReference>
<evidence type="ECO:0000256" key="1">
    <source>
        <dbReference type="ARBA" id="ARBA00004417"/>
    </source>
</evidence>
<proteinExistence type="inferred from homology"/>
<dbReference type="InterPro" id="IPR050319">
    <property type="entry name" value="ABC_transp_ATP-bind"/>
</dbReference>
<dbReference type="CDD" id="cd03257">
    <property type="entry name" value="ABC_NikE_OppD_transporters"/>
    <property type="match status" value="1"/>
</dbReference>
<organism evidence="8 9">
    <name type="scientific">Microvirga brassicacearum</name>
    <dbReference type="NCBI Taxonomy" id="2580413"/>
    <lineage>
        <taxon>Bacteria</taxon>
        <taxon>Pseudomonadati</taxon>
        <taxon>Pseudomonadota</taxon>
        <taxon>Alphaproteobacteria</taxon>
        <taxon>Hyphomicrobiales</taxon>
        <taxon>Methylobacteriaceae</taxon>
        <taxon>Microvirga</taxon>
    </lineage>
</organism>
<keyword evidence="3" id="KW-0813">Transport</keyword>
<evidence type="ECO:0000256" key="2">
    <source>
        <dbReference type="ARBA" id="ARBA00005417"/>
    </source>
</evidence>
<evidence type="ECO:0000256" key="6">
    <source>
        <dbReference type="SAM" id="MobiDB-lite"/>
    </source>
</evidence>
<accession>A0A5N3P9T6</accession>
<evidence type="ECO:0000313" key="8">
    <source>
        <dbReference type="EMBL" id="KAB0266464.1"/>
    </source>
</evidence>
<dbReference type="GO" id="GO:0055085">
    <property type="term" value="P:transmembrane transport"/>
    <property type="evidence" value="ECO:0007669"/>
    <property type="project" value="UniProtKB-ARBA"/>
</dbReference>
<feature type="region of interest" description="Disordered" evidence="6">
    <location>
        <begin position="261"/>
        <end position="282"/>
    </location>
</feature>
<dbReference type="SUPFAM" id="SSF52540">
    <property type="entry name" value="P-loop containing nucleoside triphosphate hydrolases"/>
    <property type="match status" value="1"/>
</dbReference>
<keyword evidence="5 8" id="KW-0067">ATP-binding</keyword>
<evidence type="ECO:0000256" key="5">
    <source>
        <dbReference type="ARBA" id="ARBA00022840"/>
    </source>
</evidence>
<dbReference type="SMART" id="SM00382">
    <property type="entry name" value="AAA"/>
    <property type="match status" value="1"/>
</dbReference>
<keyword evidence="9" id="KW-1185">Reference proteome</keyword>
<dbReference type="Gene3D" id="3.40.50.300">
    <property type="entry name" value="P-loop containing nucleotide triphosphate hydrolases"/>
    <property type="match status" value="1"/>
</dbReference>
<feature type="domain" description="ABC transporter" evidence="7">
    <location>
        <begin position="6"/>
        <end position="257"/>
    </location>
</feature>
<dbReference type="NCBIfam" id="TIGR01727">
    <property type="entry name" value="oligo_HPY"/>
    <property type="match status" value="1"/>
</dbReference>
<dbReference type="RefSeq" id="WP_150945456.1">
    <property type="nucleotide sequence ID" value="NZ_VCMV01000021.1"/>
</dbReference>
<dbReference type="NCBIfam" id="NF008453">
    <property type="entry name" value="PRK11308.1"/>
    <property type="match status" value="1"/>
</dbReference>
<dbReference type="EMBL" id="VCMV01000021">
    <property type="protein sequence ID" value="KAB0266464.1"/>
    <property type="molecule type" value="Genomic_DNA"/>
</dbReference>
<dbReference type="AlphaFoldDB" id="A0A5N3P9T6"/>
<evidence type="ECO:0000259" key="7">
    <source>
        <dbReference type="PROSITE" id="PS50893"/>
    </source>
</evidence>
<dbReference type="PROSITE" id="PS00211">
    <property type="entry name" value="ABC_TRANSPORTER_1"/>
    <property type="match status" value="1"/>
</dbReference>
<dbReference type="InterPro" id="IPR003439">
    <property type="entry name" value="ABC_transporter-like_ATP-bd"/>
</dbReference>
<dbReference type="InterPro" id="IPR027417">
    <property type="entry name" value="P-loop_NTPase"/>
</dbReference>
<comment type="subcellular location">
    <subcellularLocation>
        <location evidence="1">Cell inner membrane</location>
        <topology evidence="1">Peripheral membrane protein</topology>
    </subcellularLocation>
</comment>
<evidence type="ECO:0000313" key="9">
    <source>
        <dbReference type="Proteomes" id="UP000325684"/>
    </source>
</evidence>
<dbReference type="Proteomes" id="UP000325684">
    <property type="component" value="Unassembled WGS sequence"/>
</dbReference>
<dbReference type="Pfam" id="PF00005">
    <property type="entry name" value="ABC_tran"/>
    <property type="match status" value="1"/>
</dbReference>
<dbReference type="PANTHER" id="PTHR43776:SF7">
    <property type="entry name" value="D,D-DIPEPTIDE TRANSPORT ATP-BINDING PROTEIN DDPF-RELATED"/>
    <property type="match status" value="1"/>
</dbReference>
<dbReference type="InterPro" id="IPR003593">
    <property type="entry name" value="AAA+_ATPase"/>
</dbReference>